<evidence type="ECO:0000313" key="6">
    <source>
        <dbReference type="EMBL" id="PZQ45000.1"/>
    </source>
</evidence>
<dbReference type="PROSITE" id="PS50862">
    <property type="entry name" value="AA_TRNA_LIGASE_II"/>
    <property type="match status" value="1"/>
</dbReference>
<evidence type="ECO:0000256" key="4">
    <source>
        <dbReference type="ARBA" id="ARBA00022840"/>
    </source>
</evidence>
<evidence type="ECO:0000256" key="1">
    <source>
        <dbReference type="ARBA" id="ARBA00011738"/>
    </source>
</evidence>
<dbReference type="InterPro" id="IPR045864">
    <property type="entry name" value="aa-tRNA-synth_II/BPL/LPL"/>
</dbReference>
<dbReference type="PANTHER" id="PTHR42918">
    <property type="entry name" value="LYSYL-TRNA SYNTHETASE"/>
    <property type="match status" value="1"/>
</dbReference>
<dbReference type="GO" id="GO:0004824">
    <property type="term" value="F:lysine-tRNA ligase activity"/>
    <property type="evidence" value="ECO:0007669"/>
    <property type="project" value="InterPro"/>
</dbReference>
<accession>A0A2W5Q102</accession>
<dbReference type="GO" id="GO:0000049">
    <property type="term" value="F:tRNA binding"/>
    <property type="evidence" value="ECO:0007669"/>
    <property type="project" value="TreeGrafter"/>
</dbReference>
<organism evidence="6 7">
    <name type="scientific">Micavibrio aeruginosavorus</name>
    <dbReference type="NCBI Taxonomy" id="349221"/>
    <lineage>
        <taxon>Bacteria</taxon>
        <taxon>Pseudomonadati</taxon>
        <taxon>Bdellovibrionota</taxon>
        <taxon>Bdellovibrionia</taxon>
        <taxon>Bdellovibrionales</taxon>
        <taxon>Pseudobdellovibrionaceae</taxon>
        <taxon>Micavibrio</taxon>
    </lineage>
</organism>
<dbReference type="InterPro" id="IPR018149">
    <property type="entry name" value="Lys-tRNA-synth_II_C"/>
</dbReference>
<keyword evidence="3" id="KW-0547">Nucleotide-binding</keyword>
<protein>
    <submittedName>
        <fullName evidence="6">EF-P lysine aminoacylase GenX</fullName>
    </submittedName>
</protein>
<evidence type="ECO:0000313" key="7">
    <source>
        <dbReference type="Proteomes" id="UP000249417"/>
    </source>
</evidence>
<dbReference type="SUPFAM" id="SSF55681">
    <property type="entry name" value="Class II aaRS and biotin synthetases"/>
    <property type="match status" value="1"/>
</dbReference>
<dbReference type="GO" id="GO:0005829">
    <property type="term" value="C:cytosol"/>
    <property type="evidence" value="ECO:0007669"/>
    <property type="project" value="TreeGrafter"/>
</dbReference>
<dbReference type="GO" id="GO:0006430">
    <property type="term" value="P:lysyl-tRNA aminoacylation"/>
    <property type="evidence" value="ECO:0007669"/>
    <property type="project" value="InterPro"/>
</dbReference>
<evidence type="ECO:0000256" key="2">
    <source>
        <dbReference type="ARBA" id="ARBA00022598"/>
    </source>
</evidence>
<evidence type="ECO:0000259" key="5">
    <source>
        <dbReference type="PROSITE" id="PS50862"/>
    </source>
</evidence>
<dbReference type="InterPro" id="IPR004364">
    <property type="entry name" value="Aa-tRNA-synt_II"/>
</dbReference>
<name>A0A2W5Q102_9BACT</name>
<proteinExistence type="predicted"/>
<dbReference type="PRINTS" id="PR00982">
    <property type="entry name" value="TRNASYNTHLYS"/>
</dbReference>
<dbReference type="Proteomes" id="UP000249417">
    <property type="component" value="Unassembled WGS sequence"/>
</dbReference>
<reference evidence="6 7" key="1">
    <citation type="submission" date="2017-08" db="EMBL/GenBank/DDBJ databases">
        <title>Infants hospitalized years apart are colonized by the same room-sourced microbial strains.</title>
        <authorList>
            <person name="Brooks B."/>
            <person name="Olm M.R."/>
            <person name="Firek B.A."/>
            <person name="Baker R."/>
            <person name="Thomas B.C."/>
            <person name="Morowitz M.J."/>
            <person name="Banfield J.F."/>
        </authorList>
    </citation>
    <scope>NUCLEOTIDE SEQUENCE [LARGE SCALE GENOMIC DNA]</scope>
    <source>
        <strain evidence="6">S2_005_002_R2_29</strain>
    </source>
</reference>
<keyword evidence="4" id="KW-0067">ATP-binding</keyword>
<dbReference type="EMBL" id="QFQB01000068">
    <property type="protein sequence ID" value="PZQ45000.1"/>
    <property type="molecule type" value="Genomic_DNA"/>
</dbReference>
<gene>
    <name evidence="6" type="ORF">DI551_08840</name>
</gene>
<dbReference type="Pfam" id="PF00152">
    <property type="entry name" value="tRNA-synt_2"/>
    <property type="match status" value="1"/>
</dbReference>
<keyword evidence="2" id="KW-0436">Ligase</keyword>
<dbReference type="PANTHER" id="PTHR42918:SF6">
    <property type="entry name" value="ELONGATION FACTOR P--(R)-BETA-LYSINE LIGASE"/>
    <property type="match status" value="1"/>
</dbReference>
<comment type="subunit">
    <text evidence="1">Homodimer.</text>
</comment>
<dbReference type="Gene3D" id="3.30.930.10">
    <property type="entry name" value="Bira Bifunctional Protein, Domain 2"/>
    <property type="match status" value="1"/>
</dbReference>
<dbReference type="NCBIfam" id="NF006828">
    <property type="entry name" value="PRK09350.1"/>
    <property type="match status" value="1"/>
</dbReference>
<comment type="caution">
    <text evidence="6">The sequence shown here is derived from an EMBL/GenBank/DDBJ whole genome shotgun (WGS) entry which is preliminary data.</text>
</comment>
<dbReference type="AlphaFoldDB" id="A0A2W5Q102"/>
<feature type="domain" description="Aminoacyl-transfer RNA synthetases class-II family profile" evidence="5">
    <location>
        <begin position="20"/>
        <end position="352"/>
    </location>
</feature>
<dbReference type="InterPro" id="IPR004525">
    <property type="entry name" value="EpmA"/>
</dbReference>
<dbReference type="InterPro" id="IPR006195">
    <property type="entry name" value="aa-tRNA-synth_II"/>
</dbReference>
<sequence>MRDWWNPDIFMAKRPYLTARARVISAIRQYFDSRDFLEVETPILQVMPCADMHIHGFATTLKGLDLKPERNLWLHTSPEFEMKKLLVAGLPNIYQLCHVFRNGEGSKRHSPEFTMIEWYRANAGYKDIMEDCIGLLRHCARALGLYAFRYNNQECDPFADWEIVSVAEAFQKYAGIDLKSFMVETEAHRAAADSNDRAGFYKASKEAGAVVREQDSWEEIFFAVMDAKIEPKLGFGVPCILYDYPVSMAALSRRCEDDPRFAKRFEMYVCGLELANAFDELTDAAEQRKRFAEEMAAKQKLYGESYPLDEDFLAALEHGMPPSGGIALGVDRLVMICTNASDIDQVLWCGKP</sequence>
<evidence type="ECO:0000256" key="3">
    <source>
        <dbReference type="ARBA" id="ARBA00022741"/>
    </source>
</evidence>
<dbReference type="NCBIfam" id="TIGR00462">
    <property type="entry name" value="genX"/>
    <property type="match status" value="1"/>
</dbReference>
<dbReference type="GO" id="GO:0005524">
    <property type="term" value="F:ATP binding"/>
    <property type="evidence" value="ECO:0007669"/>
    <property type="project" value="UniProtKB-KW"/>
</dbReference>
<dbReference type="FunFam" id="3.30.930.10:FF:000017">
    <property type="entry name" value="Elongation factor P--(R)-beta-lysine ligase"/>
    <property type="match status" value="1"/>
</dbReference>